<evidence type="ECO:0000313" key="1">
    <source>
        <dbReference type="EMBL" id="TKC98513.1"/>
    </source>
</evidence>
<evidence type="ECO:0000313" key="2">
    <source>
        <dbReference type="Proteomes" id="UP000309215"/>
    </source>
</evidence>
<comment type="caution">
    <text evidence="1">The sequence shown here is derived from an EMBL/GenBank/DDBJ whole genome shotgun (WGS) entry which is preliminary data.</text>
</comment>
<dbReference type="InterPro" id="IPR049806">
    <property type="entry name" value="MasK-like_C"/>
</dbReference>
<organism evidence="1 2">
    <name type="scientific">Polyangium fumosum</name>
    <dbReference type="NCBI Taxonomy" id="889272"/>
    <lineage>
        <taxon>Bacteria</taxon>
        <taxon>Pseudomonadati</taxon>
        <taxon>Myxococcota</taxon>
        <taxon>Polyangia</taxon>
        <taxon>Polyangiales</taxon>
        <taxon>Polyangiaceae</taxon>
        <taxon>Polyangium</taxon>
    </lineage>
</organism>
<name>A0A4U1IWV7_9BACT</name>
<sequence length="185" mass="18727">MMEVPMTTLKHSILSLTIGLFSALCIGGCAADAAGIDEKTTAEAASESGNAKSDYGYEMKDLRLVAGEAVPAADAVTPDGRVAPEEVLRQANAKIPALRACYAEALKKEPGLSGKVIVRMHVEASGAVSSSRVSGGSIGDAALGTCLAKELGSMTLPAATKGVLEVIFPIELDPADLTKGAPAGA</sequence>
<protein>
    <submittedName>
        <fullName evidence="1">AgmX/PglI C-terminal domain-containing protein</fullName>
    </submittedName>
</protein>
<keyword evidence="2" id="KW-1185">Reference proteome</keyword>
<dbReference type="Proteomes" id="UP000309215">
    <property type="component" value="Unassembled WGS sequence"/>
</dbReference>
<dbReference type="OrthoDB" id="5392467at2"/>
<gene>
    <name evidence="1" type="ORF">E8A74_40865</name>
</gene>
<dbReference type="NCBIfam" id="NF033768">
    <property type="entry name" value="myxo_SS_tail"/>
    <property type="match status" value="1"/>
</dbReference>
<proteinExistence type="predicted"/>
<accession>A0A4U1IWV7</accession>
<dbReference type="EMBL" id="SSMQ01000067">
    <property type="protein sequence ID" value="TKC98513.1"/>
    <property type="molecule type" value="Genomic_DNA"/>
</dbReference>
<dbReference type="AlphaFoldDB" id="A0A4U1IWV7"/>
<reference evidence="1 2" key="1">
    <citation type="submission" date="2019-04" db="EMBL/GenBank/DDBJ databases">
        <authorList>
            <person name="Li Y."/>
            <person name="Wang J."/>
        </authorList>
    </citation>
    <scope>NUCLEOTIDE SEQUENCE [LARGE SCALE GENOMIC DNA]</scope>
    <source>
        <strain evidence="1 2">DSM 14668</strain>
    </source>
</reference>